<accession>A0A8J4R949</accession>
<dbReference type="InterPro" id="IPR002885">
    <property type="entry name" value="PPR_rpt"/>
</dbReference>
<feature type="repeat" description="PPR" evidence="2">
    <location>
        <begin position="465"/>
        <end position="499"/>
    </location>
</feature>
<protein>
    <recommendedName>
        <fullName evidence="6">Pentatricopeptide repeat-containing protein</fullName>
    </recommendedName>
</protein>
<reference evidence="4" key="1">
    <citation type="submission" date="2020-03" db="EMBL/GenBank/DDBJ databases">
        <title>Castanea mollissima Vanexum genome sequencing.</title>
        <authorList>
            <person name="Staton M."/>
        </authorList>
    </citation>
    <scope>NUCLEOTIDE SEQUENCE</scope>
    <source>
        <tissue evidence="4">Leaf</tissue>
    </source>
</reference>
<feature type="repeat" description="PPR" evidence="2">
    <location>
        <begin position="566"/>
        <end position="600"/>
    </location>
</feature>
<keyword evidence="1" id="KW-0677">Repeat</keyword>
<dbReference type="FunFam" id="1.25.40.10:FF:000983">
    <property type="entry name" value="Pentatricopeptide repeat-containing protein, chloroplastic"/>
    <property type="match status" value="1"/>
</dbReference>
<dbReference type="Gene3D" id="1.25.40.10">
    <property type="entry name" value="Tetratricopeptide repeat domain"/>
    <property type="match status" value="5"/>
</dbReference>
<feature type="repeat" description="PPR" evidence="2">
    <location>
        <begin position="364"/>
        <end position="398"/>
    </location>
</feature>
<dbReference type="InterPro" id="IPR046960">
    <property type="entry name" value="PPR_At4g14850-like_plant"/>
</dbReference>
<dbReference type="OrthoDB" id="185373at2759"/>
<feature type="repeat" description="PPR" evidence="2">
    <location>
        <begin position="333"/>
        <end position="363"/>
    </location>
</feature>
<feature type="repeat" description="PPR" evidence="2">
    <location>
        <begin position="163"/>
        <end position="197"/>
    </location>
</feature>
<dbReference type="Proteomes" id="UP000737018">
    <property type="component" value="Unassembled WGS sequence"/>
</dbReference>
<dbReference type="PANTHER" id="PTHR24015">
    <property type="entry name" value="OS07G0578800 PROTEIN-RELATED"/>
    <property type="match status" value="1"/>
</dbReference>
<dbReference type="FunFam" id="1.25.40.10:FF:000031">
    <property type="entry name" value="Pentatricopeptide repeat-containing protein mitochondrial"/>
    <property type="match status" value="1"/>
</dbReference>
<evidence type="ECO:0000313" key="5">
    <source>
        <dbReference type="Proteomes" id="UP000737018"/>
    </source>
</evidence>
<feature type="compositionally biased region" description="Low complexity" evidence="3">
    <location>
        <begin position="17"/>
        <end position="28"/>
    </location>
</feature>
<evidence type="ECO:0008006" key="6">
    <source>
        <dbReference type="Google" id="ProtNLM"/>
    </source>
</evidence>
<dbReference type="EMBL" id="JRKL02001722">
    <property type="protein sequence ID" value="KAF3962405.1"/>
    <property type="molecule type" value="Genomic_DNA"/>
</dbReference>
<proteinExistence type="predicted"/>
<dbReference type="GO" id="GO:0003723">
    <property type="term" value="F:RNA binding"/>
    <property type="evidence" value="ECO:0007669"/>
    <property type="project" value="InterPro"/>
</dbReference>
<comment type="caution">
    <text evidence="4">The sequence shown here is derived from an EMBL/GenBank/DDBJ whole genome shotgun (WGS) entry which is preliminary data.</text>
</comment>
<evidence type="ECO:0000256" key="3">
    <source>
        <dbReference type="SAM" id="MobiDB-lite"/>
    </source>
</evidence>
<dbReference type="NCBIfam" id="TIGR00756">
    <property type="entry name" value="PPR"/>
    <property type="match status" value="6"/>
</dbReference>
<feature type="region of interest" description="Disordered" evidence="3">
    <location>
        <begin position="17"/>
        <end position="52"/>
    </location>
</feature>
<dbReference type="InterPro" id="IPR011990">
    <property type="entry name" value="TPR-like_helical_dom_sf"/>
</dbReference>
<feature type="compositionally biased region" description="Low complexity" evidence="3">
    <location>
        <begin position="38"/>
        <end position="52"/>
    </location>
</feature>
<gene>
    <name evidence="4" type="ORF">CMV_013072</name>
</gene>
<evidence type="ECO:0000313" key="4">
    <source>
        <dbReference type="EMBL" id="KAF3962405.1"/>
    </source>
</evidence>
<dbReference type="PANTHER" id="PTHR24015:SF739">
    <property type="entry name" value="OS03G0644200 PROTEIN"/>
    <property type="match status" value="1"/>
</dbReference>
<feature type="repeat" description="PPR" evidence="2">
    <location>
        <begin position="535"/>
        <end position="565"/>
    </location>
</feature>
<dbReference type="GO" id="GO:0009451">
    <property type="term" value="P:RNA modification"/>
    <property type="evidence" value="ECO:0007669"/>
    <property type="project" value="InterPro"/>
</dbReference>
<name>A0A8J4R949_9ROSI</name>
<dbReference type="Pfam" id="PF01535">
    <property type="entry name" value="PPR"/>
    <property type="match status" value="5"/>
</dbReference>
<keyword evidence="5" id="KW-1185">Reference proteome</keyword>
<dbReference type="FunFam" id="1.25.40.10:FF:000730">
    <property type="entry name" value="Pentatricopeptide repeat-containing protein, chloroplastic"/>
    <property type="match status" value="1"/>
</dbReference>
<dbReference type="PROSITE" id="PS51375">
    <property type="entry name" value="PPR"/>
    <property type="match status" value="7"/>
</dbReference>
<organism evidence="4 5">
    <name type="scientific">Castanea mollissima</name>
    <name type="common">Chinese chestnut</name>
    <dbReference type="NCBI Taxonomy" id="60419"/>
    <lineage>
        <taxon>Eukaryota</taxon>
        <taxon>Viridiplantae</taxon>
        <taxon>Streptophyta</taxon>
        <taxon>Embryophyta</taxon>
        <taxon>Tracheophyta</taxon>
        <taxon>Spermatophyta</taxon>
        <taxon>Magnoliopsida</taxon>
        <taxon>eudicotyledons</taxon>
        <taxon>Gunneridae</taxon>
        <taxon>Pentapetalae</taxon>
        <taxon>rosids</taxon>
        <taxon>fabids</taxon>
        <taxon>Fagales</taxon>
        <taxon>Fagaceae</taxon>
        <taxon>Castanea</taxon>
    </lineage>
</organism>
<feature type="repeat" description="PPR" evidence="2">
    <location>
        <begin position="263"/>
        <end position="297"/>
    </location>
</feature>
<dbReference type="FunFam" id="1.25.40.10:FF:000285">
    <property type="entry name" value="Pentatricopeptide repeat-containing protein, chloroplastic"/>
    <property type="match status" value="1"/>
</dbReference>
<sequence length="694" mass="77937">MLSATLLLPPFFLSQPPPFLSTQQSNSKPKPKPKSKSKSSAQTKNSKSRNINNYNNINHDHCYRTTSNFHCCFCSEDPVDISSAQQNPDVGISDNNQWPSPDLLAVWLRSSRSLKEARRIHAFVLKCLRDSATYVGNNLISTYLGFGKLAEARKVFDKMPKKNVVTWTAIIDGYLEFGLDDEALRLFQDSIKNRVRANGSMFVCVLNLCRRRSDFELGSQIHACIVKGGWRNLIVDSAVVYFYAQCGELQSAFCVFDRMPEWDVVCWTTMVTACSQQGCGQEAFSLFSRMLSKGFSPNEFTICSVLKACGEEKVLKFGRQLHGAVVKKVYRKDIFVGTSLVDMYVKCGEMTDSRKVFDRMRKRNTVTWTSLIAGYARKGLGEEAIRLFQVMKRRHIHANNLTIVSILRACGLIEASLLGRELHAQIIKNSMEPSIYMGSTLIWFYCKCGEYHHAFKVLRQMPLRDVVSWTAIISGCARLGQESEALELLKEMMEEGVDPNSFTFSSALKACANMESILQGKLIHSYANKTPAMSNVFVGSALIYMYSKCGYVSEALQVFDSMPERNLVSWKAMIVGYAKNGLCQEALKLMYRMKAEGIEVDDYISSTVLTACGDVEFYMEPSSNNIEQTLADEGKHKHWIIVWQTVLERSDSPASSLNSARVSYRSSSPFLTAPPFSTTTVDRLASLRSPASTP</sequence>
<dbReference type="AlphaFoldDB" id="A0A8J4R949"/>
<evidence type="ECO:0000256" key="2">
    <source>
        <dbReference type="PROSITE-ProRule" id="PRU00708"/>
    </source>
</evidence>
<evidence type="ECO:0000256" key="1">
    <source>
        <dbReference type="ARBA" id="ARBA00022737"/>
    </source>
</evidence>
<dbReference type="Pfam" id="PF13041">
    <property type="entry name" value="PPR_2"/>
    <property type="match status" value="3"/>
</dbReference>